<evidence type="ECO:0000313" key="2">
    <source>
        <dbReference type="EMBL" id="KAK3697600.1"/>
    </source>
</evidence>
<dbReference type="AlphaFoldDB" id="A0AAE0XN41"/>
<evidence type="ECO:0000313" key="3">
    <source>
        <dbReference type="Proteomes" id="UP001283361"/>
    </source>
</evidence>
<dbReference type="Proteomes" id="UP001283361">
    <property type="component" value="Unassembled WGS sequence"/>
</dbReference>
<keyword evidence="1" id="KW-0732">Signal</keyword>
<keyword evidence="3" id="KW-1185">Reference proteome</keyword>
<dbReference type="EMBL" id="JAWDGP010008006">
    <property type="protein sequence ID" value="KAK3697600.1"/>
    <property type="molecule type" value="Genomic_DNA"/>
</dbReference>
<sequence length="221" mass="24761">MERVNFTIVVSGLLCVVFLCPASAGTVGTLYKLKDAQNNTCALLQVQFTVVITAFKGGKFLAYVPFSEIGIANTISGDCLVLLNLNLNGVASWTFYEYLRFGRRIDHMMTREVTFIPFKVFGHIAPSNKTYVFGTPKDEVIGAPDQSYLCGYEDRRFYIPIGTESTKADARSKITDEDITFSVFVDVKFLHIQFSKVGGGRFGEAVKCPQPKRRNNKDRYM</sequence>
<organism evidence="2 3">
    <name type="scientific">Elysia crispata</name>
    <name type="common">lettuce slug</name>
    <dbReference type="NCBI Taxonomy" id="231223"/>
    <lineage>
        <taxon>Eukaryota</taxon>
        <taxon>Metazoa</taxon>
        <taxon>Spiralia</taxon>
        <taxon>Lophotrochozoa</taxon>
        <taxon>Mollusca</taxon>
        <taxon>Gastropoda</taxon>
        <taxon>Heterobranchia</taxon>
        <taxon>Euthyneura</taxon>
        <taxon>Panpulmonata</taxon>
        <taxon>Sacoglossa</taxon>
        <taxon>Placobranchoidea</taxon>
        <taxon>Plakobranchidae</taxon>
        <taxon>Elysia</taxon>
    </lineage>
</organism>
<name>A0AAE0XN41_9GAST</name>
<evidence type="ECO:0000256" key="1">
    <source>
        <dbReference type="SAM" id="SignalP"/>
    </source>
</evidence>
<proteinExistence type="predicted"/>
<accession>A0AAE0XN41</accession>
<gene>
    <name evidence="2" type="ORF">RRG08_033330</name>
</gene>
<protein>
    <submittedName>
        <fullName evidence="2">Uncharacterized protein</fullName>
    </submittedName>
</protein>
<feature type="signal peptide" evidence="1">
    <location>
        <begin position="1"/>
        <end position="24"/>
    </location>
</feature>
<feature type="chain" id="PRO_5041952088" evidence="1">
    <location>
        <begin position="25"/>
        <end position="221"/>
    </location>
</feature>
<reference evidence="2" key="1">
    <citation type="journal article" date="2023" name="G3 (Bethesda)">
        <title>A reference genome for the long-term kleptoplast-retaining sea slug Elysia crispata morphotype clarki.</title>
        <authorList>
            <person name="Eastman K.E."/>
            <person name="Pendleton A.L."/>
            <person name="Shaikh M.A."/>
            <person name="Suttiyut T."/>
            <person name="Ogas R."/>
            <person name="Tomko P."/>
            <person name="Gavelis G."/>
            <person name="Widhalm J.R."/>
            <person name="Wisecaver J.H."/>
        </authorList>
    </citation>
    <scope>NUCLEOTIDE SEQUENCE</scope>
    <source>
        <strain evidence="2">ECLA1</strain>
    </source>
</reference>
<comment type="caution">
    <text evidence="2">The sequence shown here is derived from an EMBL/GenBank/DDBJ whole genome shotgun (WGS) entry which is preliminary data.</text>
</comment>